<proteinExistence type="predicted"/>
<evidence type="ECO:0000313" key="2">
    <source>
        <dbReference type="EMBL" id="KAF2186383.1"/>
    </source>
</evidence>
<dbReference type="EMBL" id="ML994630">
    <property type="protein sequence ID" value="KAF2186383.1"/>
    <property type="molecule type" value="Genomic_DNA"/>
</dbReference>
<name>A0A6A6E5E4_9PEZI</name>
<protein>
    <recommendedName>
        <fullName evidence="4">BZIP domain-containing protein</fullName>
    </recommendedName>
</protein>
<feature type="compositionally biased region" description="Low complexity" evidence="1">
    <location>
        <begin position="18"/>
        <end position="31"/>
    </location>
</feature>
<feature type="region of interest" description="Disordered" evidence="1">
    <location>
        <begin position="1"/>
        <end position="64"/>
    </location>
</feature>
<dbReference type="PANTHER" id="PTHR42070:SF1">
    <property type="entry name" value="FILAMENT ASSOCIATED PROTEIN, PUTATIVE (AFU_ORTHOLOGUE AFUA_8G06630)-RELATED"/>
    <property type="match status" value="1"/>
</dbReference>
<dbReference type="AlphaFoldDB" id="A0A6A6E5E4"/>
<feature type="compositionally biased region" description="Low complexity" evidence="1">
    <location>
        <begin position="233"/>
        <end position="251"/>
    </location>
</feature>
<feature type="compositionally biased region" description="Low complexity" evidence="1">
    <location>
        <begin position="258"/>
        <end position="280"/>
    </location>
</feature>
<accession>A0A6A6E5E4</accession>
<gene>
    <name evidence="2" type="ORF">K469DRAFT_726386</name>
</gene>
<evidence type="ECO:0000313" key="3">
    <source>
        <dbReference type="Proteomes" id="UP000800200"/>
    </source>
</evidence>
<dbReference type="PANTHER" id="PTHR42070">
    <property type="entry name" value="FILAMENT ASSOCIATED PROTEIN, PUTATIVE (AFU_ORTHOLOGUE AFUA_8G06630)-RELATED"/>
    <property type="match status" value="1"/>
</dbReference>
<feature type="region of interest" description="Disordered" evidence="1">
    <location>
        <begin position="229"/>
        <end position="295"/>
    </location>
</feature>
<reference evidence="2" key="1">
    <citation type="journal article" date="2020" name="Stud. Mycol.">
        <title>101 Dothideomycetes genomes: a test case for predicting lifestyles and emergence of pathogens.</title>
        <authorList>
            <person name="Haridas S."/>
            <person name="Albert R."/>
            <person name="Binder M."/>
            <person name="Bloem J."/>
            <person name="Labutti K."/>
            <person name="Salamov A."/>
            <person name="Andreopoulos B."/>
            <person name="Baker S."/>
            <person name="Barry K."/>
            <person name="Bills G."/>
            <person name="Bluhm B."/>
            <person name="Cannon C."/>
            <person name="Castanera R."/>
            <person name="Culley D."/>
            <person name="Daum C."/>
            <person name="Ezra D."/>
            <person name="Gonzalez J."/>
            <person name="Henrissat B."/>
            <person name="Kuo A."/>
            <person name="Liang C."/>
            <person name="Lipzen A."/>
            <person name="Lutzoni F."/>
            <person name="Magnuson J."/>
            <person name="Mondo S."/>
            <person name="Nolan M."/>
            <person name="Ohm R."/>
            <person name="Pangilinan J."/>
            <person name="Park H.-J."/>
            <person name="Ramirez L."/>
            <person name="Alfaro M."/>
            <person name="Sun H."/>
            <person name="Tritt A."/>
            <person name="Yoshinaga Y."/>
            <person name="Zwiers L.-H."/>
            <person name="Turgeon B."/>
            <person name="Goodwin S."/>
            <person name="Spatafora J."/>
            <person name="Crous P."/>
            <person name="Grigoriev I."/>
        </authorList>
    </citation>
    <scope>NUCLEOTIDE SEQUENCE</scope>
    <source>
        <strain evidence="2">CBS 207.26</strain>
    </source>
</reference>
<keyword evidence="3" id="KW-1185">Reference proteome</keyword>
<dbReference type="OrthoDB" id="4505928at2759"/>
<sequence>MKQEGDFGVGPRTPRMPSLPLSPESPTTPFPNETQPHPSRRKSKVSAEHTLNRVRENQRRHRARRRDYIATLEQQLAETEQQLARARAEIERLRAERETWRNREARETAPELQDAIEVDGSVISPSSGHREGWIGCREAMSEIKLTGRTTLVSPRLTPTSEHHDGYQIQHQTSQEQQEYPALTIPWPETQSGLAPLTTLYALPTPPTGFPISYEEALEEPSQLPIEPLLLLDSRPGSPSGSVSTSTHTSHPYSPPPCCTDTPFSPTSSSSTSPLRPSTGPECTTCATRPAPGENESTTLCSQAYVLIQQQNFRGIDATTIRSWLYQGYRRAQSAGEGCSVENGALMSLLDFISGV</sequence>
<dbReference type="Proteomes" id="UP000800200">
    <property type="component" value="Unassembled WGS sequence"/>
</dbReference>
<evidence type="ECO:0008006" key="4">
    <source>
        <dbReference type="Google" id="ProtNLM"/>
    </source>
</evidence>
<organism evidence="2 3">
    <name type="scientific">Zopfia rhizophila CBS 207.26</name>
    <dbReference type="NCBI Taxonomy" id="1314779"/>
    <lineage>
        <taxon>Eukaryota</taxon>
        <taxon>Fungi</taxon>
        <taxon>Dikarya</taxon>
        <taxon>Ascomycota</taxon>
        <taxon>Pezizomycotina</taxon>
        <taxon>Dothideomycetes</taxon>
        <taxon>Dothideomycetes incertae sedis</taxon>
        <taxon>Zopfiaceae</taxon>
        <taxon>Zopfia</taxon>
    </lineage>
</organism>
<evidence type="ECO:0000256" key="1">
    <source>
        <dbReference type="SAM" id="MobiDB-lite"/>
    </source>
</evidence>
<feature type="compositionally biased region" description="Basic and acidic residues" evidence="1">
    <location>
        <begin position="45"/>
        <end position="57"/>
    </location>
</feature>